<keyword evidence="3" id="KW-0732">Signal</keyword>
<feature type="region of interest" description="Disordered" evidence="2">
    <location>
        <begin position="28"/>
        <end position="48"/>
    </location>
</feature>
<protein>
    <recommendedName>
        <fullName evidence="5">Secreted protein</fullName>
    </recommendedName>
</protein>
<feature type="coiled-coil region" evidence="1">
    <location>
        <begin position="312"/>
        <end position="339"/>
    </location>
</feature>
<feature type="compositionally biased region" description="Basic and acidic residues" evidence="2">
    <location>
        <begin position="28"/>
        <end position="39"/>
    </location>
</feature>
<accession>H6RGB6</accession>
<dbReference type="EMBL" id="FO117597">
    <property type="protein sequence ID" value="CCG00077.1"/>
    <property type="molecule type" value="Genomic_DNA"/>
</dbReference>
<proteinExistence type="predicted"/>
<reference evidence="4" key="2">
    <citation type="submission" date="2012-02" db="EMBL/GenBank/DDBJ databases">
        <authorList>
            <person name="Genoscope - CEA"/>
        </authorList>
    </citation>
    <scope>NUCLEOTIDE SEQUENCE</scope>
</reference>
<evidence type="ECO:0000313" key="4">
    <source>
        <dbReference type="EMBL" id="CCG00077.1"/>
    </source>
</evidence>
<feature type="signal peptide" evidence="3">
    <location>
        <begin position="1"/>
        <end position="24"/>
    </location>
</feature>
<evidence type="ECO:0000256" key="3">
    <source>
        <dbReference type="SAM" id="SignalP"/>
    </source>
</evidence>
<evidence type="ECO:0000256" key="1">
    <source>
        <dbReference type="SAM" id="Coils"/>
    </source>
</evidence>
<evidence type="ECO:0008006" key="5">
    <source>
        <dbReference type="Google" id="ProtNLM"/>
    </source>
</evidence>
<keyword evidence="1" id="KW-0175">Coiled coil</keyword>
<dbReference type="PROSITE" id="PS51257">
    <property type="entry name" value="PROKAR_LIPOPROTEIN"/>
    <property type="match status" value="1"/>
</dbReference>
<gene>
    <name evidence="4" type="ORF">VIS_S3CHB70038</name>
</gene>
<organism evidence="4">
    <name type="scientific">uncultured Flavobacteriia bacterium</name>
    <dbReference type="NCBI Taxonomy" id="212695"/>
    <lineage>
        <taxon>Bacteria</taxon>
        <taxon>Pseudomonadati</taxon>
        <taxon>Bacteroidota</taxon>
        <taxon>Flavobacteriia</taxon>
        <taxon>environmental samples</taxon>
    </lineage>
</organism>
<feature type="chain" id="PRO_5003606873" description="Secreted protein" evidence="3">
    <location>
        <begin position="25"/>
        <end position="395"/>
    </location>
</feature>
<name>H6RGB6_9BACT</name>
<evidence type="ECO:0000256" key="2">
    <source>
        <dbReference type="SAM" id="MobiDB-lite"/>
    </source>
</evidence>
<reference evidence="4" key="1">
    <citation type="journal article" date="2012" name="Environ. Microbiol.">
        <title>Genomic content of uncultured Bacteroidetes from contrasting oceanic provinces in the North Atlantic Ocean.</title>
        <authorList>
            <person name="Gomez-Pereira P.R."/>
            <person name="Schuler M."/>
            <person name="Fuchs B.M."/>
            <person name="Bennke C."/>
            <person name="Teeling H."/>
            <person name="Waldmann J."/>
            <person name="Richter M."/>
            <person name="Barbe V."/>
            <person name="Bataille E."/>
            <person name="Glockner F.O."/>
            <person name="Amann R."/>
        </authorList>
    </citation>
    <scope>NUCLEOTIDE SEQUENCE</scope>
</reference>
<sequence length="395" mass="44329">MMKTLKNITFATFIILFFAACSEAEEKSTTSKPASKTEDAFATGAVTEGSREVESSGAIDLSEKMTIKLTPFTPEYKELGASGSKLMKDRLNAGITKIGYGGEGSNPRFVVGPSVSLITQDITATAPPKYANTYEINVMVVDVVDETVFNSYKTEFKGVGDSPEKAFISGIRNISFENQKFIDFLLDSERKIIEYFEANCSTLMSEAEAEAGMRNYENAFTILKTVPKEAADCFTAIQTKKTEYFQASLNDLCNELLAKMRAELGQYNDPSASGFNAEAMHYYSMIDSKSECFEDAQKEYAQYLKKLNPTAKRDWEQKMQVYKDEIAMVKADKEFVREEAQQAYDYKVKMAELEAKTQIEGNQKLLAKYKHDESPWLIRLFSSGSKLFKGEMNTD</sequence>
<dbReference type="AlphaFoldDB" id="H6RGB6"/>